<name>A0ABW3YR53_MYCRA</name>
<dbReference type="InterPro" id="IPR011051">
    <property type="entry name" value="RmlC_Cupin_sf"/>
</dbReference>
<organism evidence="2 3">
    <name type="scientific">Mycoplana ramosa</name>
    <name type="common">Mycoplana bullata</name>
    <dbReference type="NCBI Taxonomy" id="40837"/>
    <lineage>
        <taxon>Bacteria</taxon>
        <taxon>Pseudomonadati</taxon>
        <taxon>Pseudomonadota</taxon>
        <taxon>Alphaproteobacteria</taxon>
        <taxon>Hyphomicrobiales</taxon>
        <taxon>Rhizobiaceae</taxon>
        <taxon>Mycoplana</taxon>
    </lineage>
</organism>
<evidence type="ECO:0000313" key="3">
    <source>
        <dbReference type="Proteomes" id="UP001597173"/>
    </source>
</evidence>
<sequence>MLRNIINLGTEPSCAADLGEAFRAIGSATPANEPLGFGRALLSGAGADAESLFSSIVLLREGALTLKDADGTEIGLRKGDAASLPAGRLSWRAEAADCVIVLLRQDNPPLALSRLDLDHPMSAGGAPNAALLTTPAPQTSRHEFHDQGALSWGIWATTPYARHPITYSFTELMMLRRGEVILANPEEGSVTFRAGDIFIVRPGAIAGWDNPSDLDKFWLSRTMD</sequence>
<dbReference type="Gene3D" id="2.60.120.10">
    <property type="entry name" value="Jelly Rolls"/>
    <property type="match status" value="1"/>
</dbReference>
<reference evidence="3" key="1">
    <citation type="journal article" date="2019" name="Int. J. Syst. Evol. Microbiol.">
        <title>The Global Catalogue of Microorganisms (GCM) 10K type strain sequencing project: providing services to taxonomists for standard genome sequencing and annotation.</title>
        <authorList>
            <consortium name="The Broad Institute Genomics Platform"/>
            <consortium name="The Broad Institute Genome Sequencing Center for Infectious Disease"/>
            <person name="Wu L."/>
            <person name="Ma J."/>
        </authorList>
    </citation>
    <scope>NUCLEOTIDE SEQUENCE [LARGE SCALE GENOMIC DNA]</scope>
    <source>
        <strain evidence="3">CCUG 55609</strain>
    </source>
</reference>
<gene>
    <name evidence="2" type="ORF">ACFQ33_00365</name>
</gene>
<keyword evidence="3" id="KW-1185">Reference proteome</keyword>
<accession>A0ABW3YR53</accession>
<dbReference type="SUPFAM" id="SSF51182">
    <property type="entry name" value="RmlC-like cupins"/>
    <property type="match status" value="1"/>
</dbReference>
<evidence type="ECO:0000259" key="1">
    <source>
        <dbReference type="Pfam" id="PF05899"/>
    </source>
</evidence>
<dbReference type="InterPro" id="IPR008579">
    <property type="entry name" value="UGlyAH_Cupin_dom"/>
</dbReference>
<proteinExistence type="predicted"/>
<feature type="domain" description="(S)-ureidoglycine aminohydrolase cupin" evidence="1">
    <location>
        <begin position="147"/>
        <end position="209"/>
    </location>
</feature>
<dbReference type="EMBL" id="JBHTNF010000001">
    <property type="protein sequence ID" value="MFD1326353.1"/>
    <property type="molecule type" value="Genomic_DNA"/>
</dbReference>
<evidence type="ECO:0000313" key="2">
    <source>
        <dbReference type="EMBL" id="MFD1326353.1"/>
    </source>
</evidence>
<dbReference type="Pfam" id="PF05899">
    <property type="entry name" value="Cupin_3"/>
    <property type="match status" value="1"/>
</dbReference>
<comment type="caution">
    <text evidence="2">The sequence shown here is derived from an EMBL/GenBank/DDBJ whole genome shotgun (WGS) entry which is preliminary data.</text>
</comment>
<dbReference type="InterPro" id="IPR014710">
    <property type="entry name" value="RmlC-like_jellyroll"/>
</dbReference>
<dbReference type="RefSeq" id="WP_374839704.1">
    <property type="nucleotide sequence ID" value="NZ_JBHEEW010000010.1"/>
</dbReference>
<protein>
    <submittedName>
        <fullName evidence="2">Cupin domain-containing protein</fullName>
    </submittedName>
</protein>
<dbReference type="Proteomes" id="UP001597173">
    <property type="component" value="Unassembled WGS sequence"/>
</dbReference>